<evidence type="ECO:0000313" key="2">
    <source>
        <dbReference type="EMBL" id="MDN5133333.1"/>
    </source>
</evidence>
<dbReference type="Proteomes" id="UP001171508">
    <property type="component" value="Unassembled WGS sequence"/>
</dbReference>
<dbReference type="EMBL" id="JAQJJM010000041">
    <property type="protein sequence ID" value="MDN5133333.1"/>
    <property type="molecule type" value="Genomic_DNA"/>
</dbReference>
<sequence>MQEENIMNFINSYFESNEYFFITMINHQTNKTTNYHHNIHSFQRNLSKILYANNESSIYFTINSFKDEENSFLNKYKYPAKVKGNVSKVKALVFDFDDPTTSKLNIANLIKTLKILPTYTLKTSPGKFQICFMLNDSVDSLNWEKVNKTLAYYFNSDINVCSMEKVFRFPYFINKKNEYETTLQNFDFNRKYDFSIFEDFIKNTTDKKMVDAINRANKIKHNTPRIRTLTPKDSIVYEKKIETIEERLIGKYTAILERNSDDASVADILYIKDRRKKTDDFDMIFNEILLIRENINKPLKRDLNEYYKDRYSIFLQA</sequence>
<comment type="caution">
    <text evidence="2">The sequence shown here is derived from an EMBL/GenBank/DDBJ whole genome shotgun (WGS) entry which is preliminary data.</text>
</comment>
<dbReference type="InterPro" id="IPR039459">
    <property type="entry name" value="RepB-like_DNA_primase_dom"/>
</dbReference>
<dbReference type="Pfam" id="PF16793">
    <property type="entry name" value="RepB_primase"/>
    <property type="match status" value="1"/>
</dbReference>
<accession>A0AAP4Q0G4</accession>
<reference evidence="2" key="1">
    <citation type="journal article" date="2023" name="Microorganisms">
        <title>Genomic Characterization of Arcobacter butzleri Strains Isolated from Various Sources in Lithuania.</title>
        <authorList>
            <person name="Uljanovas D."/>
            <person name="Golz G."/>
            <person name="Fleischmann S."/>
            <person name="Kudirkiene E."/>
            <person name="Kasetiene N."/>
            <person name="Grineviciene A."/>
            <person name="Tamuleviciene E."/>
            <person name="Aksomaitiene J."/>
            <person name="Alter T."/>
            <person name="Malakauskas M."/>
        </authorList>
    </citation>
    <scope>NUCLEOTIDE SEQUENCE</scope>
    <source>
        <strain evidence="2">H19</strain>
    </source>
</reference>
<name>A0AAP4Q0G4_9BACT</name>
<dbReference type="RefSeq" id="WP_175531531.1">
    <property type="nucleotide sequence ID" value="NZ_JABWGL010000038.1"/>
</dbReference>
<proteinExistence type="predicted"/>
<protein>
    <submittedName>
        <fullName evidence="2">DNA-primase RepB domain-containing protein</fullName>
    </submittedName>
</protein>
<evidence type="ECO:0000259" key="1">
    <source>
        <dbReference type="Pfam" id="PF16793"/>
    </source>
</evidence>
<feature type="domain" description="RepB-like DNA primase" evidence="1">
    <location>
        <begin position="83"/>
        <end position="181"/>
    </location>
</feature>
<reference evidence="2" key="2">
    <citation type="submission" date="2023-01" db="EMBL/GenBank/DDBJ databases">
        <authorList>
            <person name="Uljanovas D."/>
        </authorList>
    </citation>
    <scope>NUCLEOTIDE SEQUENCE</scope>
    <source>
        <strain evidence="2">H19</strain>
    </source>
</reference>
<gene>
    <name evidence="2" type="ORF">PJV92_11445</name>
</gene>
<dbReference type="AlphaFoldDB" id="A0AAP4Q0G4"/>
<evidence type="ECO:0000313" key="3">
    <source>
        <dbReference type="Proteomes" id="UP001171508"/>
    </source>
</evidence>
<organism evidence="2 3">
    <name type="scientific">Aliarcobacter butzleri</name>
    <dbReference type="NCBI Taxonomy" id="28197"/>
    <lineage>
        <taxon>Bacteria</taxon>
        <taxon>Pseudomonadati</taxon>
        <taxon>Campylobacterota</taxon>
        <taxon>Epsilonproteobacteria</taxon>
        <taxon>Campylobacterales</taxon>
        <taxon>Arcobacteraceae</taxon>
        <taxon>Aliarcobacter</taxon>
    </lineage>
</organism>
<dbReference type="Gene3D" id="3.30.70.1790">
    <property type="entry name" value="RepB DNA-primase, N-terminal domain"/>
    <property type="match status" value="1"/>
</dbReference>